<dbReference type="Proteomes" id="UP000051254">
    <property type="component" value="Unassembled WGS sequence"/>
</dbReference>
<reference evidence="1 2" key="1">
    <citation type="submission" date="2015-05" db="EMBL/GenBank/DDBJ databases">
        <title>Genome sequencing and analysis of members of genus Stenotrophomonas.</title>
        <authorList>
            <person name="Patil P.P."/>
            <person name="Midha S."/>
            <person name="Patil P.B."/>
        </authorList>
    </citation>
    <scope>NUCLEOTIDE SEQUENCE [LARGE SCALE GENOMIC DNA]</scope>
    <source>
        <strain evidence="1 2">DSM 17805</strain>
    </source>
</reference>
<evidence type="ECO:0000313" key="2">
    <source>
        <dbReference type="Proteomes" id="UP000051254"/>
    </source>
</evidence>
<protein>
    <submittedName>
        <fullName evidence="1">Phytoene synthase</fullName>
    </submittedName>
</protein>
<dbReference type="EMBL" id="LDJH01000012">
    <property type="protein sequence ID" value="KRG58115.1"/>
    <property type="molecule type" value="Genomic_DNA"/>
</dbReference>
<name>A0A0R0BZ69_9GAMM</name>
<dbReference type="STRING" id="266128.ABB25_07385"/>
<sequence length="236" mass="25759">MSSYSALDSFLAKWHQRWPEWSLVEPFIAVDQRERCVAWFALLQEFDDILAAQGDTTAQDAKLAWWAQELRSWQGQRSRHPLGRVLDPLRAPWMGLADVLPDLPAARAALSDPGVAQRALQAYAAAVAAVEAVVFDAPLQPQAAQAVLAHTLGQRLLRSGQQAVPASIAGNDAGQAVAAWAQQLLKGWGVRVAGPRPRRVLALLARLRLQGLAADKPLTPHQATVLLKAWWAARGR</sequence>
<evidence type="ECO:0000313" key="1">
    <source>
        <dbReference type="EMBL" id="KRG58115.1"/>
    </source>
</evidence>
<dbReference type="RefSeq" id="WP_057665465.1">
    <property type="nucleotide sequence ID" value="NZ_LDJH01000012.1"/>
</dbReference>
<keyword evidence="2" id="KW-1185">Reference proteome</keyword>
<dbReference type="OrthoDB" id="5959054at2"/>
<comment type="caution">
    <text evidence="1">The sequence shown here is derived from an EMBL/GenBank/DDBJ whole genome shotgun (WGS) entry which is preliminary data.</text>
</comment>
<organism evidence="1 2">
    <name type="scientific">Stenotrophomonas koreensis</name>
    <dbReference type="NCBI Taxonomy" id="266128"/>
    <lineage>
        <taxon>Bacteria</taxon>
        <taxon>Pseudomonadati</taxon>
        <taxon>Pseudomonadota</taxon>
        <taxon>Gammaproteobacteria</taxon>
        <taxon>Lysobacterales</taxon>
        <taxon>Lysobacteraceae</taxon>
        <taxon>Stenotrophomonas</taxon>
    </lineage>
</organism>
<dbReference type="AlphaFoldDB" id="A0A0R0BZ69"/>
<dbReference type="PATRIC" id="fig|266128.3.peg.348"/>
<accession>A0A0R0BZ69</accession>
<gene>
    <name evidence="1" type="ORF">ABB25_07385</name>
</gene>
<proteinExistence type="predicted"/>